<dbReference type="STRING" id="559515.M4C3T3"/>
<dbReference type="GO" id="GO:0017108">
    <property type="term" value="F:5'-flap endonuclease activity"/>
    <property type="evidence" value="ECO:0007669"/>
    <property type="project" value="TreeGrafter"/>
</dbReference>
<reference evidence="10" key="1">
    <citation type="journal article" date="2010" name="Science">
        <title>Signatures of adaptation to obligate biotrophy in the Hyaloperonospora arabidopsidis genome.</title>
        <authorList>
            <person name="Baxter L."/>
            <person name="Tripathy S."/>
            <person name="Ishaque N."/>
            <person name="Boot N."/>
            <person name="Cabral A."/>
            <person name="Kemen E."/>
            <person name="Thines M."/>
            <person name="Ah-Fong A."/>
            <person name="Anderson R."/>
            <person name="Badejoko W."/>
            <person name="Bittner-Eddy P."/>
            <person name="Boore J.L."/>
            <person name="Chibucos M.C."/>
            <person name="Coates M."/>
            <person name="Dehal P."/>
            <person name="Delehaunty K."/>
            <person name="Dong S."/>
            <person name="Downton P."/>
            <person name="Dumas B."/>
            <person name="Fabro G."/>
            <person name="Fronick C."/>
            <person name="Fuerstenberg S.I."/>
            <person name="Fulton L."/>
            <person name="Gaulin E."/>
            <person name="Govers F."/>
            <person name="Hughes L."/>
            <person name="Humphray S."/>
            <person name="Jiang R.H."/>
            <person name="Judelson H."/>
            <person name="Kamoun S."/>
            <person name="Kyung K."/>
            <person name="Meijer H."/>
            <person name="Minx P."/>
            <person name="Morris P."/>
            <person name="Nelson J."/>
            <person name="Phuntumart V."/>
            <person name="Qutob D."/>
            <person name="Rehmany A."/>
            <person name="Rougon-Cardoso A."/>
            <person name="Ryden P."/>
            <person name="Torto-Alalibo T."/>
            <person name="Studholme D."/>
            <person name="Wang Y."/>
            <person name="Win J."/>
            <person name="Wood J."/>
            <person name="Clifton S.W."/>
            <person name="Rogers J."/>
            <person name="Van den Ackerveken G."/>
            <person name="Jones J.D."/>
            <person name="McDowell J.M."/>
            <person name="Beynon J."/>
            <person name="Tyler B.M."/>
        </authorList>
    </citation>
    <scope>NUCLEOTIDE SEQUENCE [LARGE SCALE GENOMIC DNA]</scope>
    <source>
        <strain evidence="10">Emoy2</strain>
    </source>
</reference>
<evidence type="ECO:0000256" key="5">
    <source>
        <dbReference type="RuleBase" id="RU365033"/>
    </source>
</evidence>
<feature type="compositionally biased region" description="Basic residues" evidence="6">
    <location>
        <begin position="978"/>
        <end position="988"/>
    </location>
</feature>
<dbReference type="Proteomes" id="UP000011713">
    <property type="component" value="Unassembled WGS sequence"/>
</dbReference>
<keyword evidence="5" id="KW-0227">DNA damage</keyword>
<keyword evidence="4 5" id="KW-0460">Magnesium</keyword>
<feature type="domain" description="Fanconi-associated nuclease 1-like TPR" evidence="8">
    <location>
        <begin position="499"/>
        <end position="599"/>
    </location>
</feature>
<dbReference type="GO" id="GO:0008409">
    <property type="term" value="F:5'-3' exonuclease activity"/>
    <property type="evidence" value="ECO:0007669"/>
    <property type="project" value="TreeGrafter"/>
</dbReference>
<dbReference type="Pfam" id="PF08774">
    <property type="entry name" value="VRR_NUC"/>
    <property type="match status" value="1"/>
</dbReference>
<name>M4C3T3_HYAAE</name>
<evidence type="ECO:0000256" key="4">
    <source>
        <dbReference type="ARBA" id="ARBA00022842"/>
    </source>
</evidence>
<dbReference type="PANTHER" id="PTHR15749">
    <property type="entry name" value="FANCONI-ASSOCIATED NUCLEASE 1"/>
    <property type="match status" value="1"/>
</dbReference>
<dbReference type="InterPro" id="IPR014883">
    <property type="entry name" value="VRR_NUC"/>
</dbReference>
<dbReference type="EnsemblProtists" id="HpaT813751">
    <property type="protein sequence ID" value="HpaP813751"/>
    <property type="gene ID" value="HpaG813751"/>
</dbReference>
<comment type="similarity">
    <text evidence="5">Belongs to the FAN1 family.</text>
</comment>
<keyword evidence="3 5" id="KW-0378">Hydrolase</keyword>
<reference evidence="9" key="2">
    <citation type="submission" date="2015-06" db="UniProtKB">
        <authorList>
            <consortium name="EnsemblProtists"/>
        </authorList>
    </citation>
    <scope>IDENTIFICATION</scope>
    <source>
        <strain evidence="9">Emoy2</strain>
    </source>
</reference>
<dbReference type="AlphaFoldDB" id="M4C3T3"/>
<comment type="cofactor">
    <cofactor evidence="5">
        <name>Mg(2+)</name>
        <dbReference type="ChEBI" id="CHEBI:18420"/>
    </cofactor>
    <cofactor evidence="5">
        <name>Mn(2+)</name>
        <dbReference type="ChEBI" id="CHEBI:29035"/>
    </cofactor>
</comment>
<keyword evidence="5" id="KW-0464">Manganese</keyword>
<keyword evidence="2 5" id="KW-0479">Metal-binding</keyword>
<feature type="domain" description="VRR-NUC" evidence="7">
    <location>
        <begin position="936"/>
        <end position="962"/>
    </location>
</feature>
<dbReference type="GO" id="GO:0036297">
    <property type="term" value="P:interstrand cross-link repair"/>
    <property type="evidence" value="ECO:0007669"/>
    <property type="project" value="InterPro"/>
</dbReference>
<dbReference type="HOGENOM" id="CLU_013825_0_0_1"/>
<organism evidence="9 10">
    <name type="scientific">Hyaloperonospora arabidopsidis (strain Emoy2)</name>
    <name type="common">Downy mildew agent</name>
    <name type="synonym">Peronospora arabidopsidis</name>
    <dbReference type="NCBI Taxonomy" id="559515"/>
    <lineage>
        <taxon>Eukaryota</taxon>
        <taxon>Sar</taxon>
        <taxon>Stramenopiles</taxon>
        <taxon>Oomycota</taxon>
        <taxon>Peronosporomycetes</taxon>
        <taxon>Peronosporales</taxon>
        <taxon>Peronosporaceae</taxon>
        <taxon>Hyaloperonospora</taxon>
    </lineage>
</organism>
<feature type="region of interest" description="Disordered" evidence="6">
    <location>
        <begin position="975"/>
        <end position="1008"/>
    </location>
</feature>
<evidence type="ECO:0000259" key="8">
    <source>
        <dbReference type="Pfam" id="PF21170"/>
    </source>
</evidence>
<dbReference type="VEuPathDB" id="FungiDB:HpaG813751"/>
<evidence type="ECO:0000256" key="2">
    <source>
        <dbReference type="ARBA" id="ARBA00022723"/>
    </source>
</evidence>
<keyword evidence="10" id="KW-1185">Reference proteome</keyword>
<dbReference type="GO" id="GO:0004528">
    <property type="term" value="F:phosphodiesterase I activity"/>
    <property type="evidence" value="ECO:0007669"/>
    <property type="project" value="UniProtKB-EC"/>
</dbReference>
<proteinExistence type="inferred from homology"/>
<sequence>MTATMRHDDVICGPHDVVTSTATAADEPPTWDDAYTRHVTLVLSSILFERKDFRHVFSTEEVALATRFLVDFQPLEQHLYARLLQRQGGWVKTTSLFRYFIPYNEIELKRDELLDKTQSGHEQLLQSVNNTDVQHVVRVMLDAGFVEPFPVTSTASRLPHMATFADQDRFNNDKLKQEPELATLDTVLTAVARCASTLELSILYKKMTGSKKHGTKVDLMAAVRNVAKTQKRINGSRIPVAQLMQQIWLESYPLAVKQLADVMVLRLTPATRDLMLRMHRLFYFVSTPPFNTASLLSVQLEDGRQLLAFAAEKLRQEPTQWPGLMVSFQKIVYPTYDVTKCSDANDSDTQIRRPHSVFPSSEAYVCYEVAYQLHRITSVVKQCLCIMPPEKQYEEPDLELKWMLVDAPPMFLAFQRLLSVCCEEEEKETIESEDDDVVLVVNLANKDDRASENWQMRSWEQFYRGVETMESFDDLVLASRGCLQAYLKWMKKGAAYSLSAVPIYFSKCNAGYHLVRILHIAVGLYEKMRKYQIATLLLNEMLAAPFLERKRGYWWDRLALNLEHMKCSTQAIDTCVNALEDPHVLAADRIAVERRLHRLHRQCARQEEHRIKSSSPVDLMLQSTGTSFLVPLVVMSDNDEDNEEKTIPAEVQCTYQYRQEHIVGRPLNRQTGEKSRFVGYDDEPCTAEQLVLQYYRDYHPVNTNDKQAETGGWYGVHSEGSVLRNLFGILMWDVLYASVLDVFQTPCQSGPLDFGYADVFYEARRDLIDQRISQVQEKWTMEELLTAFLTRWNAEFGKVTRFVHWPSDEGASLKFHMLTIAALGRMELASLLRYMATSKEYHQARNGLPDLLLLRIKLSSREIGHDLESLQWFVDSHDFLNIYAFCGMDEHLNMNEKTRSSVGVLDETKPLSAEKLDVSMVQTVLQLVQDSCAASLKCVEVKGPRDRLSDKQLLWLQVLNEEVCLDASVMHIEEPEKRAKRKMKKKKMEHTQSEANMVSRKRQSTGRR</sequence>
<dbReference type="PANTHER" id="PTHR15749:SF4">
    <property type="entry name" value="FANCONI-ASSOCIATED NUCLEASE 1"/>
    <property type="match status" value="1"/>
</dbReference>
<dbReference type="GO" id="GO:0046872">
    <property type="term" value="F:metal ion binding"/>
    <property type="evidence" value="ECO:0007669"/>
    <property type="project" value="UniProtKB-KW"/>
</dbReference>
<feature type="compositionally biased region" description="Basic residues" evidence="6">
    <location>
        <begin position="999"/>
        <end position="1008"/>
    </location>
</feature>
<dbReference type="eggNOG" id="KOG2143">
    <property type="taxonomic scope" value="Eukaryota"/>
</dbReference>
<keyword evidence="1 5" id="KW-0540">Nuclease</keyword>
<dbReference type="InterPro" id="IPR033315">
    <property type="entry name" value="Fan1-like"/>
</dbReference>
<evidence type="ECO:0000256" key="1">
    <source>
        <dbReference type="ARBA" id="ARBA00022722"/>
    </source>
</evidence>
<dbReference type="Pfam" id="PF21170">
    <property type="entry name" value="FAN1_TPR"/>
    <property type="match status" value="1"/>
</dbReference>
<keyword evidence="5" id="KW-0539">Nucleus</keyword>
<evidence type="ECO:0000313" key="10">
    <source>
        <dbReference type="Proteomes" id="UP000011713"/>
    </source>
</evidence>
<dbReference type="EMBL" id="ABWE02002754">
    <property type="status" value="NOT_ANNOTATED_CDS"/>
    <property type="molecule type" value="Genomic_DNA"/>
</dbReference>
<evidence type="ECO:0000313" key="9">
    <source>
        <dbReference type="EnsemblProtists" id="HpaP813751"/>
    </source>
</evidence>
<keyword evidence="5" id="KW-0234">DNA repair</keyword>
<evidence type="ECO:0000256" key="6">
    <source>
        <dbReference type="SAM" id="MobiDB-lite"/>
    </source>
</evidence>
<accession>M4C3T3</accession>
<dbReference type="OMA" id="IWLESYP"/>
<comment type="subcellular location">
    <subcellularLocation>
        <location evidence="5">Nucleus</location>
    </subcellularLocation>
</comment>
<dbReference type="InterPro" id="IPR049126">
    <property type="entry name" value="FAN1-like_TPR"/>
</dbReference>
<dbReference type="InParanoid" id="M4C3T3"/>
<comment type="catalytic activity">
    <reaction evidence="5">
        <text>Hydrolytically removes 5'-nucleotides successively from the 3'-hydroxy termini of 3'-hydroxy-terminated oligonucleotides.</text>
        <dbReference type="EC" id="3.1.4.1"/>
    </reaction>
</comment>
<dbReference type="GO" id="GO:0070336">
    <property type="term" value="F:flap-structured DNA binding"/>
    <property type="evidence" value="ECO:0007669"/>
    <property type="project" value="TreeGrafter"/>
</dbReference>
<protein>
    <recommendedName>
        <fullName evidence="5">Fanconi-associated nuclease</fullName>
        <ecNumber evidence="5">3.1.4.1</ecNumber>
    </recommendedName>
</protein>
<dbReference type="GO" id="GO:0005634">
    <property type="term" value="C:nucleus"/>
    <property type="evidence" value="ECO:0007669"/>
    <property type="project" value="UniProtKB-SubCell"/>
</dbReference>
<comment type="function">
    <text evidence="5">Nuclease required for the repair of DNA interstrand cross-links (ICL). Acts as a 5'-3' exonuclease that anchors at a cut end of DNA and cleaves DNA successively at every third nucleotide, allowing to excise an ICL from one strand through flanking incisions.</text>
</comment>
<evidence type="ECO:0000256" key="3">
    <source>
        <dbReference type="ARBA" id="ARBA00022801"/>
    </source>
</evidence>
<evidence type="ECO:0000259" key="7">
    <source>
        <dbReference type="Pfam" id="PF08774"/>
    </source>
</evidence>
<dbReference type="EC" id="3.1.4.1" evidence="5"/>